<dbReference type="InterPro" id="IPR005135">
    <property type="entry name" value="Endo/exonuclease/phosphatase"/>
</dbReference>
<protein>
    <recommendedName>
        <fullName evidence="3">Endonuclease/exonuclease/phosphatase domain-containing protein</fullName>
    </recommendedName>
</protein>
<dbReference type="Pfam" id="PF03372">
    <property type="entry name" value="Exo_endo_phos"/>
    <property type="match status" value="1"/>
</dbReference>
<dbReference type="PANTHER" id="PTHR35218">
    <property type="entry name" value="RNASE H DOMAIN-CONTAINING PROTEIN"/>
    <property type="match status" value="1"/>
</dbReference>
<gene>
    <name evidence="4" type="ORF">Slati_0874300</name>
</gene>
<dbReference type="SUPFAM" id="SSF56219">
    <property type="entry name" value="DNase I-like"/>
    <property type="match status" value="1"/>
</dbReference>
<sequence length="413" mass="45665">MARCQWWGIPLFLPLRLETCPPPVPTLSSASIFIDKVPLVPTDSLHTVDRITEGFLNSSRKTLLFVPPTIQNGEIVICPSLEMIQNVQDVTSTASGFFFFQFKTVVAMEEVIRGGLAISGTTYCTTTMGVGHGIAKTQIYTGPGVETNCYIGPYGGRGEVPCRVDIEYEWLPLKCNACHSLGHRTSDCPSTVTTTKQPVTVYVQRRKERSGAALGMKPKASTRSPMMEQPSNSIPQQPNALDDPQPAAGSHMVTESNAKGLNRHDHQVAVTDLVGEFRLHFIGLLETRASPVNYVRIQNKVLSRWSWFSDSSGPGNRIWIAWDSDFIDVDVLNLGTQFVHCQVFIKQLQEHVLVTVAYGANDTISRRELWHSLDSLAEQIYSPWLVCGDFNAVLDNSEICGTAGDGRQAMEEF</sequence>
<evidence type="ECO:0000256" key="2">
    <source>
        <dbReference type="SAM" id="SignalP"/>
    </source>
</evidence>
<accession>A0AAW2XSS6</accession>
<dbReference type="GO" id="GO:0003824">
    <property type="term" value="F:catalytic activity"/>
    <property type="evidence" value="ECO:0007669"/>
    <property type="project" value="InterPro"/>
</dbReference>
<dbReference type="Gene3D" id="3.60.10.10">
    <property type="entry name" value="Endonuclease/exonuclease/phosphatase"/>
    <property type="match status" value="1"/>
</dbReference>
<reference evidence="4" key="2">
    <citation type="journal article" date="2024" name="Plant">
        <title>Genomic evolution and insights into agronomic trait innovations of Sesamum species.</title>
        <authorList>
            <person name="Miao H."/>
            <person name="Wang L."/>
            <person name="Qu L."/>
            <person name="Liu H."/>
            <person name="Sun Y."/>
            <person name="Le M."/>
            <person name="Wang Q."/>
            <person name="Wei S."/>
            <person name="Zheng Y."/>
            <person name="Lin W."/>
            <person name="Duan Y."/>
            <person name="Cao H."/>
            <person name="Xiong S."/>
            <person name="Wang X."/>
            <person name="Wei L."/>
            <person name="Li C."/>
            <person name="Ma Q."/>
            <person name="Ju M."/>
            <person name="Zhao R."/>
            <person name="Li G."/>
            <person name="Mu C."/>
            <person name="Tian Q."/>
            <person name="Mei H."/>
            <person name="Zhang T."/>
            <person name="Gao T."/>
            <person name="Zhang H."/>
        </authorList>
    </citation>
    <scope>NUCLEOTIDE SEQUENCE</scope>
    <source>
        <strain evidence="4">KEN1</strain>
    </source>
</reference>
<dbReference type="PANTHER" id="PTHR35218:SF9">
    <property type="entry name" value="ENDONUCLEASE_EXONUCLEASE_PHOSPHATASE DOMAIN-CONTAINING PROTEIN"/>
    <property type="match status" value="1"/>
</dbReference>
<evidence type="ECO:0000259" key="3">
    <source>
        <dbReference type="Pfam" id="PF03372"/>
    </source>
</evidence>
<feature type="domain" description="Endonuclease/exonuclease/phosphatase" evidence="3">
    <location>
        <begin position="257"/>
        <end position="405"/>
    </location>
</feature>
<reference evidence="4" key="1">
    <citation type="submission" date="2020-06" db="EMBL/GenBank/DDBJ databases">
        <authorList>
            <person name="Li T."/>
            <person name="Hu X."/>
            <person name="Zhang T."/>
            <person name="Song X."/>
            <person name="Zhang H."/>
            <person name="Dai N."/>
            <person name="Sheng W."/>
            <person name="Hou X."/>
            <person name="Wei L."/>
        </authorList>
    </citation>
    <scope>NUCLEOTIDE SEQUENCE</scope>
    <source>
        <strain evidence="4">KEN1</strain>
        <tissue evidence="4">Leaf</tissue>
    </source>
</reference>
<feature type="region of interest" description="Disordered" evidence="1">
    <location>
        <begin position="208"/>
        <end position="252"/>
    </location>
</feature>
<feature type="signal peptide" evidence="2">
    <location>
        <begin position="1"/>
        <end position="19"/>
    </location>
</feature>
<dbReference type="EMBL" id="JACGWN010000003">
    <property type="protein sequence ID" value="KAL0455351.1"/>
    <property type="molecule type" value="Genomic_DNA"/>
</dbReference>
<organism evidence="4">
    <name type="scientific">Sesamum latifolium</name>
    <dbReference type="NCBI Taxonomy" id="2727402"/>
    <lineage>
        <taxon>Eukaryota</taxon>
        <taxon>Viridiplantae</taxon>
        <taxon>Streptophyta</taxon>
        <taxon>Embryophyta</taxon>
        <taxon>Tracheophyta</taxon>
        <taxon>Spermatophyta</taxon>
        <taxon>Magnoliopsida</taxon>
        <taxon>eudicotyledons</taxon>
        <taxon>Gunneridae</taxon>
        <taxon>Pentapetalae</taxon>
        <taxon>asterids</taxon>
        <taxon>lamiids</taxon>
        <taxon>Lamiales</taxon>
        <taxon>Pedaliaceae</taxon>
        <taxon>Sesamum</taxon>
    </lineage>
</organism>
<comment type="caution">
    <text evidence="4">The sequence shown here is derived from an EMBL/GenBank/DDBJ whole genome shotgun (WGS) entry which is preliminary data.</text>
</comment>
<keyword evidence="2" id="KW-0732">Signal</keyword>
<feature type="chain" id="PRO_5043856436" description="Endonuclease/exonuclease/phosphatase domain-containing protein" evidence="2">
    <location>
        <begin position="20"/>
        <end position="413"/>
    </location>
</feature>
<dbReference type="InterPro" id="IPR036691">
    <property type="entry name" value="Endo/exonu/phosph_ase_sf"/>
</dbReference>
<proteinExistence type="predicted"/>
<dbReference type="AlphaFoldDB" id="A0AAW2XSS6"/>
<name>A0AAW2XSS6_9LAMI</name>
<evidence type="ECO:0000313" key="4">
    <source>
        <dbReference type="EMBL" id="KAL0455351.1"/>
    </source>
</evidence>
<feature type="compositionally biased region" description="Polar residues" evidence="1">
    <location>
        <begin position="221"/>
        <end position="239"/>
    </location>
</feature>
<evidence type="ECO:0000256" key="1">
    <source>
        <dbReference type="SAM" id="MobiDB-lite"/>
    </source>
</evidence>